<dbReference type="RefSeq" id="WP_345184723.1">
    <property type="nucleotide sequence ID" value="NZ_BAABGP010000005.1"/>
</dbReference>
<dbReference type="Proteomes" id="UP001500731">
    <property type="component" value="Unassembled WGS sequence"/>
</dbReference>
<proteinExistence type="predicted"/>
<comment type="caution">
    <text evidence="1">The sequence shown here is derived from an EMBL/GenBank/DDBJ whole genome shotgun (WGS) entry which is preliminary data.</text>
</comment>
<name>A0ABP8P612_9MICO</name>
<organism evidence="1 2">
    <name type="scientific">Microbacterium panaciterrae</name>
    <dbReference type="NCBI Taxonomy" id="985759"/>
    <lineage>
        <taxon>Bacteria</taxon>
        <taxon>Bacillati</taxon>
        <taxon>Actinomycetota</taxon>
        <taxon>Actinomycetes</taxon>
        <taxon>Micrococcales</taxon>
        <taxon>Microbacteriaceae</taxon>
        <taxon>Microbacterium</taxon>
    </lineage>
</organism>
<gene>
    <name evidence="1" type="ORF">GCM10023171_08740</name>
</gene>
<protein>
    <submittedName>
        <fullName evidence="1">DUF2071 domain-containing protein</fullName>
    </submittedName>
</protein>
<dbReference type="InterPro" id="IPR018644">
    <property type="entry name" value="DUF2071"/>
</dbReference>
<dbReference type="EMBL" id="BAABGP010000005">
    <property type="protein sequence ID" value="GAA4481016.1"/>
    <property type="molecule type" value="Genomic_DNA"/>
</dbReference>
<reference evidence="2" key="1">
    <citation type="journal article" date="2019" name="Int. J. Syst. Evol. Microbiol.">
        <title>The Global Catalogue of Microorganisms (GCM) 10K type strain sequencing project: providing services to taxonomists for standard genome sequencing and annotation.</title>
        <authorList>
            <consortium name="The Broad Institute Genomics Platform"/>
            <consortium name="The Broad Institute Genome Sequencing Center for Infectious Disease"/>
            <person name="Wu L."/>
            <person name="Ma J."/>
        </authorList>
    </citation>
    <scope>NUCLEOTIDE SEQUENCE [LARGE SCALE GENOMIC DNA]</scope>
    <source>
        <strain evidence="2">JCM 17839</strain>
    </source>
</reference>
<dbReference type="Pfam" id="PF09844">
    <property type="entry name" value="DUF2071"/>
    <property type="match status" value="1"/>
</dbReference>
<accession>A0ABP8P612</accession>
<sequence length="240" mass="26149">MSVVPGVRAHLRRRLLVSYRLDPDVARGLLPAPLRPQLVNGQALAGFCVLGLDGIRPRWMSAEVGLRSENAAHRVAVEWDEDGAVRTGVYILERHSSAWHPVLFGGRLFPGVHRHARFTIGERDGRYAMTMDAGGEHLDADVEVGGPWTSAFFDTVEEASEFYRSGRIGWSRAHDGVTLESVALAAEGWAVQAARIRSVHSSFFDALPPGAAQLDHVVVMRDLDITMEAPVAPQSVAVAV</sequence>
<keyword evidence="2" id="KW-1185">Reference proteome</keyword>
<evidence type="ECO:0000313" key="1">
    <source>
        <dbReference type="EMBL" id="GAA4481016.1"/>
    </source>
</evidence>
<evidence type="ECO:0000313" key="2">
    <source>
        <dbReference type="Proteomes" id="UP001500731"/>
    </source>
</evidence>